<proteinExistence type="predicted"/>
<evidence type="ECO:0000313" key="4">
    <source>
        <dbReference type="Proteomes" id="UP001597472"/>
    </source>
</evidence>
<organism evidence="3 4">
    <name type="scientific">Bizionia sediminis</name>
    <dbReference type="NCBI Taxonomy" id="1737064"/>
    <lineage>
        <taxon>Bacteria</taxon>
        <taxon>Pseudomonadati</taxon>
        <taxon>Bacteroidota</taxon>
        <taxon>Flavobacteriia</taxon>
        <taxon>Flavobacteriales</taxon>
        <taxon>Flavobacteriaceae</taxon>
        <taxon>Bizionia</taxon>
    </lineage>
</organism>
<dbReference type="PRINTS" id="PR00050">
    <property type="entry name" value="COLDSHOCK"/>
</dbReference>
<dbReference type="RefSeq" id="WP_376891826.1">
    <property type="nucleotide sequence ID" value="NZ_JBHULS010000001.1"/>
</dbReference>
<feature type="domain" description="CSD" evidence="2">
    <location>
        <begin position="18"/>
        <end position="79"/>
    </location>
</feature>
<evidence type="ECO:0000313" key="3">
    <source>
        <dbReference type="EMBL" id="MFD2550890.1"/>
    </source>
</evidence>
<evidence type="ECO:0000256" key="1">
    <source>
        <dbReference type="RuleBase" id="RU000408"/>
    </source>
</evidence>
<dbReference type="Gene3D" id="6.20.370.130">
    <property type="match status" value="1"/>
</dbReference>
<dbReference type="PROSITE" id="PS51857">
    <property type="entry name" value="CSD_2"/>
    <property type="match status" value="1"/>
</dbReference>
<protein>
    <submittedName>
        <fullName evidence="3">Cold-shock protein</fullName>
    </submittedName>
</protein>
<comment type="subcellular location">
    <subcellularLocation>
        <location evidence="1">Cytoplasm</location>
    </subcellularLocation>
</comment>
<dbReference type="PANTHER" id="PTHR11544">
    <property type="entry name" value="COLD SHOCK DOMAIN CONTAINING PROTEINS"/>
    <property type="match status" value="1"/>
</dbReference>
<dbReference type="Pfam" id="PF00313">
    <property type="entry name" value="CSD"/>
    <property type="match status" value="1"/>
</dbReference>
<keyword evidence="4" id="KW-1185">Reference proteome</keyword>
<gene>
    <name evidence="3" type="ORF">ACFSQP_03580</name>
</gene>
<dbReference type="SMART" id="SM00357">
    <property type="entry name" value="CSP"/>
    <property type="match status" value="1"/>
</dbReference>
<dbReference type="CDD" id="cd04458">
    <property type="entry name" value="CSP_CDS"/>
    <property type="match status" value="1"/>
</dbReference>
<dbReference type="InterPro" id="IPR011129">
    <property type="entry name" value="CSD"/>
</dbReference>
<dbReference type="SUPFAM" id="SSF50249">
    <property type="entry name" value="Nucleic acid-binding proteins"/>
    <property type="match status" value="1"/>
</dbReference>
<dbReference type="PROSITE" id="PS00352">
    <property type="entry name" value="CSD_1"/>
    <property type="match status" value="1"/>
</dbReference>
<dbReference type="Gene3D" id="2.40.50.140">
    <property type="entry name" value="Nucleic acid-binding proteins"/>
    <property type="match status" value="1"/>
</dbReference>
<dbReference type="EMBL" id="JBHULS010000001">
    <property type="protein sequence ID" value="MFD2550890.1"/>
    <property type="molecule type" value="Genomic_DNA"/>
</dbReference>
<reference evidence="4" key="1">
    <citation type="journal article" date="2019" name="Int. J. Syst. Evol. Microbiol.">
        <title>The Global Catalogue of Microorganisms (GCM) 10K type strain sequencing project: providing services to taxonomists for standard genome sequencing and annotation.</title>
        <authorList>
            <consortium name="The Broad Institute Genomics Platform"/>
            <consortium name="The Broad Institute Genome Sequencing Center for Infectious Disease"/>
            <person name="Wu L."/>
            <person name="Ma J."/>
        </authorList>
    </citation>
    <scope>NUCLEOTIDE SEQUENCE [LARGE SCALE GENOMIC DNA]</scope>
    <source>
        <strain evidence="4">KCTC 42587</strain>
    </source>
</reference>
<sequence>MLKTFLNKLFKTNKEVAAKEGTVKFFNRTKGFGFITVTDTNDEIFVHKSSLNDKIREGDVVAFEVEKGERGPTAVNVKRLKRGKPKRRKKNVKA</sequence>
<dbReference type="Proteomes" id="UP001597472">
    <property type="component" value="Unassembled WGS sequence"/>
</dbReference>
<dbReference type="InterPro" id="IPR050181">
    <property type="entry name" value="Cold_shock_domain"/>
</dbReference>
<dbReference type="InterPro" id="IPR012340">
    <property type="entry name" value="NA-bd_OB-fold"/>
</dbReference>
<accession>A0ABW5KR98</accession>
<dbReference type="InterPro" id="IPR002059">
    <property type="entry name" value="CSP_DNA-bd"/>
</dbReference>
<name>A0ABW5KR98_9FLAO</name>
<evidence type="ECO:0000259" key="2">
    <source>
        <dbReference type="PROSITE" id="PS51857"/>
    </source>
</evidence>
<dbReference type="InterPro" id="IPR019844">
    <property type="entry name" value="CSD_CS"/>
</dbReference>
<comment type="caution">
    <text evidence="3">The sequence shown here is derived from an EMBL/GenBank/DDBJ whole genome shotgun (WGS) entry which is preliminary data.</text>
</comment>